<gene>
    <name evidence="1" type="ORF">ACEN37_10945</name>
</gene>
<evidence type="ECO:0000313" key="1">
    <source>
        <dbReference type="EMBL" id="MFL2103774.1"/>
    </source>
</evidence>
<comment type="caution">
    <text evidence="1">The sequence shown here is derived from an EMBL/GenBank/DDBJ whole genome shotgun (WGS) entry which is preliminary data.</text>
</comment>
<keyword evidence="2" id="KW-1185">Reference proteome</keyword>
<dbReference type="EMBL" id="JBGQQK010000041">
    <property type="protein sequence ID" value="MFL2103774.1"/>
    <property type="molecule type" value="Genomic_DNA"/>
</dbReference>
<organism evidence="1 2">
    <name type="scientific">Marinilactibacillus psychrotolerans</name>
    <dbReference type="NCBI Taxonomy" id="191770"/>
    <lineage>
        <taxon>Bacteria</taxon>
        <taxon>Bacillati</taxon>
        <taxon>Bacillota</taxon>
        <taxon>Bacilli</taxon>
        <taxon>Lactobacillales</taxon>
        <taxon>Carnobacteriaceae</taxon>
        <taxon>Marinilactibacillus</taxon>
    </lineage>
</organism>
<name>A0ABW8UQS6_9LACT</name>
<accession>A0ABW8UQS6</accession>
<dbReference type="Proteomes" id="UP001625374">
    <property type="component" value="Unassembled WGS sequence"/>
</dbReference>
<protein>
    <submittedName>
        <fullName evidence="1">Uncharacterized protein</fullName>
    </submittedName>
</protein>
<proteinExistence type="predicted"/>
<evidence type="ECO:0000313" key="2">
    <source>
        <dbReference type="Proteomes" id="UP001625374"/>
    </source>
</evidence>
<reference evidence="1 2" key="1">
    <citation type="submission" date="2024-08" db="EMBL/GenBank/DDBJ databases">
        <authorList>
            <person name="Arias E."/>
        </authorList>
    </citation>
    <scope>NUCLEOTIDE SEQUENCE [LARGE SCALE GENOMIC DNA]</scope>
    <source>
        <strain evidence="1 2">FAM 24106</strain>
    </source>
</reference>
<sequence length="99" mass="11656">MIYDLQNKTGSFEVYKNSASLMISLKKAKNKMEFKSKNYKEIIKHDVAKKNITQLKDDFGIESESELTSFINELKKDRDKIYKNYTKLQINRLLNVSKV</sequence>
<dbReference type="RefSeq" id="WP_407143690.1">
    <property type="nucleotide sequence ID" value="NZ_JBGQQI010000046.1"/>
</dbReference>